<dbReference type="AlphaFoldDB" id="A0A2U3DZ64"/>
<evidence type="ECO:0000256" key="1">
    <source>
        <dbReference type="SAM" id="MobiDB-lite"/>
    </source>
</evidence>
<feature type="region of interest" description="Disordered" evidence="1">
    <location>
        <begin position="161"/>
        <end position="185"/>
    </location>
</feature>
<dbReference type="EMBL" id="LCWV01000018">
    <property type="protein sequence ID" value="PWI67555.1"/>
    <property type="molecule type" value="Genomic_DNA"/>
</dbReference>
<protein>
    <submittedName>
        <fullName evidence="2">Uncharacterized protein</fullName>
    </submittedName>
</protein>
<dbReference type="Proteomes" id="UP000245956">
    <property type="component" value="Unassembled WGS sequence"/>
</dbReference>
<proteinExistence type="predicted"/>
<gene>
    <name evidence="2" type="ORF">PCL_02909</name>
</gene>
<reference evidence="2 3" key="1">
    <citation type="journal article" date="2016" name="Front. Microbiol.">
        <title>Genome and transcriptome sequences reveal the specific parasitism of the nematophagous Purpureocillium lilacinum 36-1.</title>
        <authorList>
            <person name="Xie J."/>
            <person name="Li S."/>
            <person name="Mo C."/>
            <person name="Xiao X."/>
            <person name="Peng D."/>
            <person name="Wang G."/>
            <person name="Xiao Y."/>
        </authorList>
    </citation>
    <scope>NUCLEOTIDE SEQUENCE [LARGE SCALE GENOMIC DNA]</scope>
    <source>
        <strain evidence="2 3">36-1</strain>
    </source>
</reference>
<evidence type="ECO:0000313" key="3">
    <source>
        <dbReference type="Proteomes" id="UP000245956"/>
    </source>
</evidence>
<comment type="caution">
    <text evidence="2">The sequence shown here is derived from an EMBL/GenBank/DDBJ whole genome shotgun (WGS) entry which is preliminary data.</text>
</comment>
<accession>A0A2U3DZ64</accession>
<name>A0A2U3DZ64_PURLI</name>
<sequence>MQICNSDGEHCAVPNTTVTHQALRPVFLPQRQPKDMHIPSNMGGGARARRAAGQDVMMAGVLMTDAPLIRPSSHIVVADLGVQAVASLTECSALGRSLFRTPHRAFGTRVSLPSFGVPLTASDARLCTQRRRLKGGQRPPTTPRSPGSYCATDFLHFARRRPQTVPQSRPRFPGRAPQRGGRPSCLDASHKSLSLGVCVRLVWDQGTPPSAGPLRGCYPRPPSRRPGARRMKDISLPLEDAVFCMLPASTVFEPVPISVGRAAVQTAGASSQTVSGDRPGRVTNALALWLLPGQRSSAPDKAAGRRAA</sequence>
<organism evidence="2 3">
    <name type="scientific">Purpureocillium lilacinum</name>
    <name type="common">Paecilomyces lilacinus</name>
    <dbReference type="NCBI Taxonomy" id="33203"/>
    <lineage>
        <taxon>Eukaryota</taxon>
        <taxon>Fungi</taxon>
        <taxon>Dikarya</taxon>
        <taxon>Ascomycota</taxon>
        <taxon>Pezizomycotina</taxon>
        <taxon>Sordariomycetes</taxon>
        <taxon>Hypocreomycetidae</taxon>
        <taxon>Hypocreales</taxon>
        <taxon>Ophiocordycipitaceae</taxon>
        <taxon>Purpureocillium</taxon>
    </lineage>
</organism>
<evidence type="ECO:0000313" key="2">
    <source>
        <dbReference type="EMBL" id="PWI67555.1"/>
    </source>
</evidence>